<evidence type="ECO:0000256" key="7">
    <source>
        <dbReference type="ARBA" id="ARBA00022475"/>
    </source>
</evidence>
<evidence type="ECO:0000256" key="9">
    <source>
        <dbReference type="ARBA" id="ARBA00022679"/>
    </source>
</evidence>
<keyword evidence="8 19" id="KW-0169">Cobalamin biosynthesis</keyword>
<evidence type="ECO:0000256" key="10">
    <source>
        <dbReference type="ARBA" id="ARBA00022692"/>
    </source>
</evidence>
<sequence length="263" mass="28965">MNPWADFRESAKRSLVTYTRFPIWVDWSKPKPSLPPVAFLPWIGLLVGLLSAWPLAVGFLGHELQVLFMLLTAVLITGSFHEDGLMDAADGLVGGWTIETRLQIMKDSSIGSYAAIAIWFALTIKFFLLVRILSESASTYWVITIWLLIHSAARVLPLFIMRNLPYVSSGESKAAKMIDALSLRQLCFAISPGFLLAVVTFGLIGGLVFSVSILGLDKLMRLYLSQKLQGFNGDTLGASEQLAEIVLLLVSLLLLSLVQGVMY</sequence>
<evidence type="ECO:0000313" key="21">
    <source>
        <dbReference type="Proteomes" id="UP001149719"/>
    </source>
</evidence>
<dbReference type="PANTHER" id="PTHR34148:SF1">
    <property type="entry name" value="ADENOSYLCOBINAMIDE-GDP RIBAZOLETRANSFERASE"/>
    <property type="match status" value="1"/>
</dbReference>
<evidence type="ECO:0000256" key="19">
    <source>
        <dbReference type="HAMAP-Rule" id="MF_00719"/>
    </source>
</evidence>
<evidence type="ECO:0000256" key="18">
    <source>
        <dbReference type="ARBA" id="ARBA00049504"/>
    </source>
</evidence>
<dbReference type="PANTHER" id="PTHR34148">
    <property type="entry name" value="ADENOSYLCOBINAMIDE-GDP RIBAZOLETRANSFERASE"/>
    <property type="match status" value="1"/>
</dbReference>
<comment type="catalytic activity">
    <reaction evidence="18 19">
        <text>alpha-ribazole 5'-phosphate + adenosylcob(III)inamide-GDP = adenosylcob(III)alamin 5'-phosphate + GMP + H(+)</text>
        <dbReference type="Rhea" id="RHEA:23560"/>
        <dbReference type="ChEBI" id="CHEBI:15378"/>
        <dbReference type="ChEBI" id="CHEBI:57918"/>
        <dbReference type="ChEBI" id="CHEBI:58115"/>
        <dbReference type="ChEBI" id="CHEBI:60487"/>
        <dbReference type="ChEBI" id="CHEBI:60493"/>
        <dbReference type="EC" id="2.7.8.26"/>
    </reaction>
</comment>
<keyword evidence="11 19" id="KW-0460">Magnesium</keyword>
<dbReference type="InterPro" id="IPR003805">
    <property type="entry name" value="CobS"/>
</dbReference>
<dbReference type="Pfam" id="PF02654">
    <property type="entry name" value="CobS"/>
    <property type="match status" value="1"/>
</dbReference>
<evidence type="ECO:0000256" key="8">
    <source>
        <dbReference type="ARBA" id="ARBA00022573"/>
    </source>
</evidence>
<proteinExistence type="inferred from homology"/>
<feature type="transmembrane region" description="Helical" evidence="19">
    <location>
        <begin position="110"/>
        <end position="133"/>
    </location>
</feature>
<comment type="similarity">
    <text evidence="4 19">Belongs to the CobS family.</text>
</comment>
<evidence type="ECO:0000256" key="13">
    <source>
        <dbReference type="ARBA" id="ARBA00023136"/>
    </source>
</evidence>
<dbReference type="Proteomes" id="UP001149719">
    <property type="component" value="Unassembled WGS sequence"/>
</dbReference>
<keyword evidence="10 19" id="KW-0812">Transmembrane</keyword>
<keyword evidence="21" id="KW-1185">Reference proteome</keyword>
<feature type="transmembrane region" description="Helical" evidence="19">
    <location>
        <begin position="139"/>
        <end position="160"/>
    </location>
</feature>
<comment type="catalytic activity">
    <reaction evidence="17 19">
        <text>alpha-ribazole + adenosylcob(III)inamide-GDP = adenosylcob(III)alamin + GMP + H(+)</text>
        <dbReference type="Rhea" id="RHEA:16049"/>
        <dbReference type="ChEBI" id="CHEBI:10329"/>
        <dbReference type="ChEBI" id="CHEBI:15378"/>
        <dbReference type="ChEBI" id="CHEBI:18408"/>
        <dbReference type="ChEBI" id="CHEBI:58115"/>
        <dbReference type="ChEBI" id="CHEBI:60487"/>
        <dbReference type="EC" id="2.7.8.26"/>
    </reaction>
</comment>
<evidence type="ECO:0000256" key="1">
    <source>
        <dbReference type="ARBA" id="ARBA00001946"/>
    </source>
</evidence>
<keyword evidence="9 19" id="KW-0808">Transferase</keyword>
<keyword evidence="12 19" id="KW-1133">Transmembrane helix</keyword>
<accession>A0ABT4JWK7</accession>
<reference evidence="20" key="1">
    <citation type="submission" date="2022-12" db="EMBL/GenBank/DDBJ databases">
        <title>Marinomonas 15G1-11 sp. nov, isolated from marine algae.</title>
        <authorList>
            <person name="Butt M."/>
            <person name="Choi D.G."/>
            <person name="Kim J.M."/>
            <person name="Lee J.K."/>
            <person name="Baek J.H."/>
            <person name="Jeon C.O."/>
        </authorList>
    </citation>
    <scope>NUCLEOTIDE SEQUENCE</scope>
    <source>
        <strain evidence="20">15G1-11</strain>
    </source>
</reference>
<organism evidence="20 21">
    <name type="scientific">Marinomonas phaeophyticola</name>
    <dbReference type="NCBI Taxonomy" id="3004091"/>
    <lineage>
        <taxon>Bacteria</taxon>
        <taxon>Pseudomonadati</taxon>
        <taxon>Pseudomonadota</taxon>
        <taxon>Gammaproteobacteria</taxon>
        <taxon>Oceanospirillales</taxon>
        <taxon>Oceanospirillaceae</taxon>
        <taxon>Marinomonas</taxon>
    </lineage>
</organism>
<comment type="pathway">
    <text evidence="3 19">Cofactor biosynthesis; adenosylcobalamin biosynthesis; adenosylcobalamin from cob(II)yrinate a,c-diamide: step 7/7.</text>
</comment>
<name>A0ABT4JWK7_9GAMM</name>
<evidence type="ECO:0000256" key="11">
    <source>
        <dbReference type="ARBA" id="ARBA00022842"/>
    </source>
</evidence>
<evidence type="ECO:0000256" key="12">
    <source>
        <dbReference type="ARBA" id="ARBA00022989"/>
    </source>
</evidence>
<evidence type="ECO:0000256" key="15">
    <source>
        <dbReference type="ARBA" id="ARBA00032605"/>
    </source>
</evidence>
<evidence type="ECO:0000256" key="16">
    <source>
        <dbReference type="ARBA" id="ARBA00032853"/>
    </source>
</evidence>
<feature type="transmembrane region" description="Helical" evidence="19">
    <location>
        <begin position="186"/>
        <end position="214"/>
    </location>
</feature>
<feature type="transmembrane region" description="Helical" evidence="19">
    <location>
        <begin position="39"/>
        <end position="60"/>
    </location>
</feature>
<evidence type="ECO:0000256" key="4">
    <source>
        <dbReference type="ARBA" id="ARBA00010561"/>
    </source>
</evidence>
<evidence type="ECO:0000256" key="3">
    <source>
        <dbReference type="ARBA" id="ARBA00004663"/>
    </source>
</evidence>
<evidence type="ECO:0000313" key="20">
    <source>
        <dbReference type="EMBL" id="MCZ2722719.1"/>
    </source>
</evidence>
<keyword evidence="13 19" id="KW-0472">Membrane</keyword>
<evidence type="ECO:0000256" key="2">
    <source>
        <dbReference type="ARBA" id="ARBA00004651"/>
    </source>
</evidence>
<feature type="transmembrane region" description="Helical" evidence="19">
    <location>
        <begin position="242"/>
        <end position="262"/>
    </location>
</feature>
<evidence type="ECO:0000256" key="17">
    <source>
        <dbReference type="ARBA" id="ARBA00048623"/>
    </source>
</evidence>
<dbReference type="EC" id="2.7.8.26" evidence="5 19"/>
<gene>
    <name evidence="19" type="primary">cobS</name>
    <name evidence="20" type="ORF">O1D97_14150</name>
</gene>
<dbReference type="EMBL" id="JAPUBN010000019">
    <property type="protein sequence ID" value="MCZ2722719.1"/>
    <property type="molecule type" value="Genomic_DNA"/>
</dbReference>
<dbReference type="RefSeq" id="WP_269126580.1">
    <property type="nucleotide sequence ID" value="NZ_JAPUBN010000019.1"/>
</dbReference>
<dbReference type="HAMAP" id="MF_00719">
    <property type="entry name" value="CobS"/>
    <property type="match status" value="1"/>
</dbReference>
<comment type="function">
    <text evidence="14 19">Joins adenosylcobinamide-GDP and alpha-ribazole to generate adenosylcobalamin (Ado-cobalamin). Also synthesizes adenosylcobalamin 5'-phosphate from adenosylcobinamide-GDP and alpha-ribazole 5'-phosphate.</text>
</comment>
<keyword evidence="7 19" id="KW-1003">Cell membrane</keyword>
<comment type="cofactor">
    <cofactor evidence="1 19">
        <name>Mg(2+)</name>
        <dbReference type="ChEBI" id="CHEBI:18420"/>
    </cofactor>
</comment>
<evidence type="ECO:0000256" key="6">
    <source>
        <dbReference type="ARBA" id="ARBA00015850"/>
    </source>
</evidence>
<evidence type="ECO:0000256" key="5">
    <source>
        <dbReference type="ARBA" id="ARBA00013200"/>
    </source>
</evidence>
<evidence type="ECO:0000256" key="14">
    <source>
        <dbReference type="ARBA" id="ARBA00025228"/>
    </source>
</evidence>
<comment type="subcellular location">
    <subcellularLocation>
        <location evidence="2 19">Cell membrane</location>
        <topology evidence="2 19">Multi-pass membrane protein</topology>
    </subcellularLocation>
</comment>
<protein>
    <recommendedName>
        <fullName evidence="6 19">Adenosylcobinamide-GDP ribazoletransferase</fullName>
        <ecNumber evidence="5 19">2.7.8.26</ecNumber>
    </recommendedName>
    <alternativeName>
        <fullName evidence="16 19">Cobalamin synthase</fullName>
    </alternativeName>
    <alternativeName>
        <fullName evidence="15 19">Cobalamin-5'-phosphate synthase</fullName>
    </alternativeName>
</protein>
<comment type="caution">
    <text evidence="20">The sequence shown here is derived from an EMBL/GenBank/DDBJ whole genome shotgun (WGS) entry which is preliminary data.</text>
</comment>